<reference evidence="2 3" key="1">
    <citation type="submission" date="2020-08" db="EMBL/GenBank/DDBJ databases">
        <title>Genomic Encyclopedia of Type Strains, Phase IV (KMG-IV): sequencing the most valuable type-strain genomes for metagenomic binning, comparative biology and taxonomic classification.</title>
        <authorList>
            <person name="Goeker M."/>
        </authorList>
    </citation>
    <scope>NUCLEOTIDE SEQUENCE [LARGE SCALE GENOMIC DNA]</scope>
    <source>
        <strain evidence="2 3">DSM 26718</strain>
    </source>
</reference>
<comment type="caution">
    <text evidence="2">The sequence shown here is derived from an EMBL/GenBank/DDBJ whole genome shotgun (WGS) entry which is preliminary data.</text>
</comment>
<evidence type="ECO:0000256" key="1">
    <source>
        <dbReference type="SAM" id="SignalP"/>
    </source>
</evidence>
<feature type="chain" id="PRO_5031462196" description="DUF3575 domain-containing protein" evidence="1">
    <location>
        <begin position="26"/>
        <end position="232"/>
    </location>
</feature>
<proteinExistence type="predicted"/>
<dbReference type="RefSeq" id="WP_183404309.1">
    <property type="nucleotide sequence ID" value="NZ_JACHGG010000004.1"/>
</dbReference>
<dbReference type="EMBL" id="JACHGG010000004">
    <property type="protein sequence ID" value="MBB6060198.1"/>
    <property type="molecule type" value="Genomic_DNA"/>
</dbReference>
<keyword evidence="3" id="KW-1185">Reference proteome</keyword>
<protein>
    <recommendedName>
        <fullName evidence="4">DUF3575 domain-containing protein</fullName>
    </recommendedName>
</protein>
<evidence type="ECO:0008006" key="4">
    <source>
        <dbReference type="Google" id="ProtNLM"/>
    </source>
</evidence>
<dbReference type="AlphaFoldDB" id="A0A7W9T3R5"/>
<keyword evidence="1" id="KW-0732">Signal</keyword>
<sequence length="232" mass="25344">MPFAVPTRWGSALGACLLLSGTAAGQSAGLPAPKRNIIKLAPLGWIHGQLPFSVESRVGYERVLGARSSVAAGYSYLGTNHPFNFIGGAALSAAITTALVAGGHARVAWTDVRTRTQGHRFQVQYRHYLTKRKPAPEGFYLSPHYSYTTATYRSEVKDLGIRFGIKTTNHNYNLLFGFQEVLGRHLVVDVFTGLGYRNKTEKTYDANDQYTGTADKESPLKVSSGLNIGWAF</sequence>
<dbReference type="Proteomes" id="UP000532746">
    <property type="component" value="Unassembled WGS sequence"/>
</dbReference>
<gene>
    <name evidence="2" type="ORF">HNQ93_003064</name>
</gene>
<accession>A0A7W9T3R5</accession>
<organism evidence="2 3">
    <name type="scientific">Hymenobacter luteus</name>
    <dbReference type="NCBI Taxonomy" id="1411122"/>
    <lineage>
        <taxon>Bacteria</taxon>
        <taxon>Pseudomonadati</taxon>
        <taxon>Bacteroidota</taxon>
        <taxon>Cytophagia</taxon>
        <taxon>Cytophagales</taxon>
        <taxon>Hymenobacteraceae</taxon>
        <taxon>Hymenobacter</taxon>
    </lineage>
</organism>
<evidence type="ECO:0000313" key="3">
    <source>
        <dbReference type="Proteomes" id="UP000532746"/>
    </source>
</evidence>
<feature type="signal peptide" evidence="1">
    <location>
        <begin position="1"/>
        <end position="25"/>
    </location>
</feature>
<name>A0A7W9T3R5_9BACT</name>
<evidence type="ECO:0000313" key="2">
    <source>
        <dbReference type="EMBL" id="MBB6060198.1"/>
    </source>
</evidence>